<dbReference type="InterPro" id="IPR005590">
    <property type="entry name" value="DUF333"/>
</dbReference>
<sequence length="99" mass="10323">MRHRVNHFFQPIIAMSLIGVISVMLSACGSSNVDKSVEHSASQYAQQVVNLGPGAQEACMSAGGLPALTLELNGSQTAVCQFANGKRCAVDIIQSGSCI</sequence>
<dbReference type="EMBL" id="NOWC01000001">
    <property type="protein sequence ID" value="OZS76481.1"/>
    <property type="molecule type" value="Genomic_DNA"/>
</dbReference>
<organism evidence="4 6">
    <name type="scientific">Providencia rettgeri</name>
    <dbReference type="NCBI Taxonomy" id="587"/>
    <lineage>
        <taxon>Bacteria</taxon>
        <taxon>Pseudomonadati</taxon>
        <taxon>Pseudomonadota</taxon>
        <taxon>Gammaproteobacteria</taxon>
        <taxon>Enterobacterales</taxon>
        <taxon>Morganellaceae</taxon>
        <taxon>Providencia</taxon>
    </lineage>
</organism>
<reference evidence="2" key="2">
    <citation type="submission" date="2020-05" db="EMBL/GenBank/DDBJ databases">
        <authorList>
            <person name="Delgado-Blas J."/>
        </authorList>
    </citation>
    <scope>NUCLEOTIDE SEQUENCE</scope>
    <source>
        <strain evidence="2">BB1453</strain>
    </source>
</reference>
<evidence type="ECO:0000313" key="6">
    <source>
        <dbReference type="Proteomes" id="UP000216001"/>
    </source>
</evidence>
<evidence type="ECO:0000313" key="4">
    <source>
        <dbReference type="EMBL" id="OZS76481.1"/>
    </source>
</evidence>
<keyword evidence="1" id="KW-1133">Transmembrane helix</keyword>
<accession>A0A264VYS3</accession>
<dbReference type="GeneID" id="92274809"/>
<keyword evidence="1" id="KW-0472">Membrane</keyword>
<gene>
    <name evidence="4" type="ORF">CHI95_01235</name>
    <name evidence="2" type="ORF">GHA_01228</name>
    <name evidence="5" type="ORF">KOF27_09160</name>
    <name evidence="3" type="ORF">OGX73_02615</name>
</gene>
<proteinExistence type="predicted"/>
<reference evidence="4 6" key="1">
    <citation type="submission" date="2017-07" db="EMBL/GenBank/DDBJ databases">
        <title>blaIMP-27 on transferable plasmids in Proteus mirabilis and Providencia rettgeri.</title>
        <authorList>
            <person name="Potter R."/>
        </authorList>
    </citation>
    <scope>NUCLEOTIDE SEQUENCE [LARGE SCALE GENOMIC DNA]</scope>
    <source>
        <strain evidence="4 6">PR1</strain>
    </source>
</reference>
<dbReference type="RefSeq" id="WP_004254028.1">
    <property type="nucleotide sequence ID" value="NZ_AP022372.1"/>
</dbReference>
<name>A0A264VYS3_PRORE</name>
<dbReference type="PROSITE" id="PS51257">
    <property type="entry name" value="PROKAR_LIPOPROTEIN"/>
    <property type="match status" value="1"/>
</dbReference>
<evidence type="ECO:0000313" key="5">
    <source>
        <dbReference type="EMBL" id="QWQ22454.1"/>
    </source>
</evidence>
<dbReference type="EMBL" id="CAHPSF010000002">
    <property type="protein sequence ID" value="CAB5680047.1"/>
    <property type="molecule type" value="Genomic_DNA"/>
</dbReference>
<reference evidence="3" key="4">
    <citation type="submission" date="2022-10" db="EMBL/GenBank/DDBJ databases">
        <title>Bacterial isolates recovered from the One Health project in Brazil.</title>
        <authorList>
            <person name="Valiatti T.B."/>
            <person name="Santos F."/>
            <person name="Cayo R."/>
            <person name="Gales A.C."/>
        </authorList>
    </citation>
    <scope>NUCLEOTIDE SEQUENCE</scope>
    <source>
        <strain evidence="3">PVR188</strain>
    </source>
</reference>
<dbReference type="EMBL" id="CP076405">
    <property type="protein sequence ID" value="QWQ22454.1"/>
    <property type="molecule type" value="Genomic_DNA"/>
</dbReference>
<keyword evidence="1" id="KW-0812">Transmembrane</keyword>
<evidence type="ECO:0000313" key="2">
    <source>
        <dbReference type="EMBL" id="CAB5680047.1"/>
    </source>
</evidence>
<dbReference type="Proteomes" id="UP000682358">
    <property type="component" value="Chromosome"/>
</dbReference>
<reference evidence="5" key="3">
    <citation type="submission" date="2021-06" db="EMBL/GenBank/DDBJ databases">
        <title>Emergence of genetically related NDM-1-producing Providencia rettgeri strains in Argentina.</title>
        <authorList>
            <person name="Pasteran F."/>
            <person name="Meo A."/>
            <person name="Gomez S."/>
            <person name="Derdoy L."/>
            <person name="Albronoz E."/>
            <person name="Faccone D."/>
            <person name="Guerriero L."/>
            <person name="Archuby D."/>
            <person name="Tarzia A."/>
            <person name="Lopez M."/>
            <person name="Corso A."/>
        </authorList>
    </citation>
    <scope>NUCLEOTIDE SEQUENCE</scope>
    <source>
        <strain evidence="5">PreM15628</strain>
    </source>
</reference>
<evidence type="ECO:0000256" key="1">
    <source>
        <dbReference type="SAM" id="Phobius"/>
    </source>
</evidence>
<feature type="transmembrane region" description="Helical" evidence="1">
    <location>
        <begin position="12"/>
        <end position="33"/>
    </location>
</feature>
<dbReference type="Proteomes" id="UP000216001">
    <property type="component" value="Unassembled WGS sequence"/>
</dbReference>
<dbReference type="EMBL" id="JAOWIN010000001">
    <property type="protein sequence ID" value="MDI9091509.1"/>
    <property type="molecule type" value="Genomic_DNA"/>
</dbReference>
<dbReference type="Proteomes" id="UP000834611">
    <property type="component" value="Unassembled WGS sequence"/>
</dbReference>
<dbReference type="AlphaFoldDB" id="A0A264VYS3"/>
<evidence type="ECO:0000313" key="3">
    <source>
        <dbReference type="EMBL" id="MDI9091509.1"/>
    </source>
</evidence>
<protein>
    <submittedName>
        <fullName evidence="4">DUF333 domain-containing protein</fullName>
    </submittedName>
    <submittedName>
        <fullName evidence="2">Hemolysin</fullName>
    </submittedName>
</protein>
<dbReference type="Pfam" id="PF03891">
    <property type="entry name" value="DUF333"/>
    <property type="match status" value="1"/>
</dbReference>
<dbReference type="Proteomes" id="UP001159001">
    <property type="component" value="Unassembled WGS sequence"/>
</dbReference>